<feature type="transmembrane region" description="Helical" evidence="3">
    <location>
        <begin position="176"/>
        <end position="193"/>
    </location>
</feature>
<sequence length="290" mass="32245">MSGKLSFILSMIIFGAVGVFAKYIKLPSSEIAFWMSLVGSCFLLLIFLAKKERFTKTTILQNKWPLILSSFALCGNWIFLFQAYKETTIANAALSYYFAPVIVICLSPIVLKEKILLRKIFYVCVALVGLYFIVQSQTTETSEHYIGIVYGLIAACFYTIVTFTNKYIRGLKEHDNTIIQLALAALFLALYLLGTKGFQVMQIDIKSISLLIALGIVHAGIGFYLFFLGMRHLKGQSIAILSYIDPLTSIVISTMIIGEKMATLQILGAILLLGATLLSEIDKTKLISQQ</sequence>
<dbReference type="GO" id="GO:0016020">
    <property type="term" value="C:membrane"/>
    <property type="evidence" value="ECO:0007669"/>
    <property type="project" value="InterPro"/>
</dbReference>
<protein>
    <submittedName>
        <fullName evidence="5">EamA family transporter</fullName>
    </submittedName>
</protein>
<feature type="transmembrane region" description="Helical" evidence="3">
    <location>
        <begin position="263"/>
        <end position="281"/>
    </location>
</feature>
<reference evidence="5 6" key="1">
    <citation type="submission" date="2017-11" db="EMBL/GenBank/DDBJ databases">
        <title>Bacterial isolate from king chilli rhizosphere.</title>
        <authorList>
            <person name="Takhelmayum P."/>
            <person name="Sarangthem I."/>
        </authorList>
    </citation>
    <scope>NUCLEOTIDE SEQUENCE [LARGE SCALE GENOMIC DNA]</scope>
    <source>
        <strain evidence="6">t26</strain>
    </source>
</reference>
<dbReference type="PANTHER" id="PTHR22911:SF102">
    <property type="entry name" value="MEMBRANE PROTEIN"/>
    <property type="match status" value="1"/>
</dbReference>
<dbReference type="RefSeq" id="WP_100545133.1">
    <property type="nucleotide sequence ID" value="NZ_PHQY01000671.1"/>
</dbReference>
<evidence type="ECO:0000256" key="1">
    <source>
        <dbReference type="ARBA" id="ARBA00004127"/>
    </source>
</evidence>
<evidence type="ECO:0000256" key="3">
    <source>
        <dbReference type="SAM" id="Phobius"/>
    </source>
</evidence>
<dbReference type="PANTHER" id="PTHR22911">
    <property type="entry name" value="ACYL-MALONYL CONDENSING ENZYME-RELATED"/>
    <property type="match status" value="1"/>
</dbReference>
<keyword evidence="3" id="KW-0812">Transmembrane</keyword>
<evidence type="ECO:0000259" key="4">
    <source>
        <dbReference type="Pfam" id="PF00892"/>
    </source>
</evidence>
<dbReference type="AlphaFoldDB" id="A0A2M9Q0A4"/>
<organism evidence="5 6">
    <name type="scientific">Lysinibacillus xylanilyticus</name>
    <dbReference type="NCBI Taxonomy" id="582475"/>
    <lineage>
        <taxon>Bacteria</taxon>
        <taxon>Bacillati</taxon>
        <taxon>Bacillota</taxon>
        <taxon>Bacilli</taxon>
        <taxon>Bacillales</taxon>
        <taxon>Bacillaceae</taxon>
        <taxon>Lysinibacillus</taxon>
    </lineage>
</organism>
<dbReference type="Pfam" id="PF00892">
    <property type="entry name" value="EamA"/>
    <property type="match status" value="2"/>
</dbReference>
<feature type="transmembrane region" description="Helical" evidence="3">
    <location>
        <begin position="120"/>
        <end position="138"/>
    </location>
</feature>
<feature type="transmembrane region" description="Helical" evidence="3">
    <location>
        <begin position="89"/>
        <end position="111"/>
    </location>
</feature>
<dbReference type="InterPro" id="IPR037185">
    <property type="entry name" value="EmrE-like"/>
</dbReference>
<feature type="domain" description="EamA" evidence="4">
    <location>
        <begin position="146"/>
        <end position="278"/>
    </location>
</feature>
<proteinExistence type="inferred from homology"/>
<dbReference type="EMBL" id="PHQY01000671">
    <property type="protein sequence ID" value="PJO41494.1"/>
    <property type="molecule type" value="Genomic_DNA"/>
</dbReference>
<gene>
    <name evidence="5" type="ORF">CWD94_23005</name>
</gene>
<keyword evidence="3" id="KW-0472">Membrane</keyword>
<name>A0A2M9Q0A4_9BACI</name>
<evidence type="ECO:0000256" key="2">
    <source>
        <dbReference type="ARBA" id="ARBA00007362"/>
    </source>
</evidence>
<evidence type="ECO:0000313" key="5">
    <source>
        <dbReference type="EMBL" id="PJO41494.1"/>
    </source>
</evidence>
<feature type="transmembrane region" description="Helical" evidence="3">
    <location>
        <begin position="205"/>
        <end position="226"/>
    </location>
</feature>
<comment type="subcellular location">
    <subcellularLocation>
        <location evidence="1">Endomembrane system</location>
        <topology evidence="1">Multi-pass membrane protein</topology>
    </subcellularLocation>
</comment>
<dbReference type="InterPro" id="IPR000620">
    <property type="entry name" value="EamA_dom"/>
</dbReference>
<feature type="transmembrane region" description="Helical" evidence="3">
    <location>
        <begin position="64"/>
        <end position="83"/>
    </location>
</feature>
<comment type="similarity">
    <text evidence="2">Belongs to the EamA transporter family.</text>
</comment>
<keyword evidence="3" id="KW-1133">Transmembrane helix</keyword>
<comment type="caution">
    <text evidence="5">The sequence shown here is derived from an EMBL/GenBank/DDBJ whole genome shotgun (WGS) entry which is preliminary data.</text>
</comment>
<feature type="transmembrane region" description="Helical" evidence="3">
    <location>
        <begin position="31"/>
        <end position="49"/>
    </location>
</feature>
<feature type="transmembrane region" description="Helical" evidence="3">
    <location>
        <begin position="144"/>
        <end position="164"/>
    </location>
</feature>
<feature type="domain" description="EamA" evidence="4">
    <location>
        <begin position="2"/>
        <end position="134"/>
    </location>
</feature>
<accession>A0A2M9Q0A4</accession>
<dbReference type="SUPFAM" id="SSF103481">
    <property type="entry name" value="Multidrug resistance efflux transporter EmrE"/>
    <property type="match status" value="2"/>
</dbReference>
<evidence type="ECO:0000313" key="6">
    <source>
        <dbReference type="Proteomes" id="UP000232101"/>
    </source>
</evidence>
<dbReference type="Proteomes" id="UP000232101">
    <property type="component" value="Unassembled WGS sequence"/>
</dbReference>